<reference evidence="1 2" key="2">
    <citation type="journal article" date="2016" name="Int. J. Syst. Evol. Microbiol.">
        <title>Flavisolibacter tropicus sp. nov., isolated from tropical soil.</title>
        <authorList>
            <person name="Lee J.J."/>
            <person name="Kang M.S."/>
            <person name="Kim G.S."/>
            <person name="Lee C.S."/>
            <person name="Lim S."/>
            <person name="Lee J."/>
            <person name="Roh S.H."/>
            <person name="Kang H."/>
            <person name="Ha J.M."/>
            <person name="Bae S."/>
            <person name="Jung H.Y."/>
            <person name="Kim M.K."/>
        </authorList>
    </citation>
    <scope>NUCLEOTIDE SEQUENCE [LARGE SCALE GENOMIC DNA]</scope>
    <source>
        <strain evidence="1 2">LCS9</strain>
    </source>
</reference>
<dbReference type="EMBL" id="CP011390">
    <property type="protein sequence ID" value="ANE52659.1"/>
    <property type="molecule type" value="Genomic_DNA"/>
</dbReference>
<organism evidence="1 2">
    <name type="scientific">Flavisolibacter tropicus</name>
    <dbReference type="NCBI Taxonomy" id="1492898"/>
    <lineage>
        <taxon>Bacteria</taxon>
        <taxon>Pseudomonadati</taxon>
        <taxon>Bacteroidota</taxon>
        <taxon>Chitinophagia</taxon>
        <taxon>Chitinophagales</taxon>
        <taxon>Chitinophagaceae</taxon>
        <taxon>Flavisolibacter</taxon>
    </lineage>
</organism>
<dbReference type="Proteomes" id="UP000077177">
    <property type="component" value="Chromosome"/>
</dbReference>
<evidence type="ECO:0000313" key="1">
    <source>
        <dbReference type="EMBL" id="ANE52659.1"/>
    </source>
</evidence>
<reference evidence="2" key="1">
    <citation type="submission" date="2015-01" db="EMBL/GenBank/DDBJ databases">
        <title>Flavisolibacter sp./LCS9/ whole genome sequencing.</title>
        <authorList>
            <person name="Kim M.K."/>
            <person name="Srinivasan S."/>
            <person name="Lee J.-J."/>
        </authorList>
    </citation>
    <scope>NUCLEOTIDE SEQUENCE [LARGE SCALE GENOMIC DNA]</scope>
    <source>
        <strain evidence="2">LCS9</strain>
    </source>
</reference>
<protein>
    <submittedName>
        <fullName evidence="1">Uncharacterized protein</fullName>
    </submittedName>
</protein>
<proteinExistence type="predicted"/>
<name>A0A172TZX9_9BACT</name>
<keyword evidence="2" id="KW-1185">Reference proteome</keyword>
<accession>A0A172TZX9</accession>
<dbReference type="KEGG" id="fla:SY85_21425"/>
<gene>
    <name evidence="1" type="ORF">SY85_21425</name>
</gene>
<sequence>MAISNKKSKKKIQAFINSHIVELDTVFQSYKAKTGFDFNIADTVFLIYDSPAESPFISDIIIWSGKDTISYMQGFDKHKRIITYTAFSPTMEMPKGYKAITVRGSIITLASRRDYSTIMHLGDGQDIIDGSYVHIYVAFKENGRYKIESCSPPKFLIETKYSKE</sequence>
<evidence type="ECO:0000313" key="2">
    <source>
        <dbReference type="Proteomes" id="UP000077177"/>
    </source>
</evidence>
<dbReference type="AlphaFoldDB" id="A0A172TZX9"/>